<dbReference type="GO" id="GO:0016055">
    <property type="term" value="P:Wnt signaling pathway"/>
    <property type="evidence" value="ECO:0007669"/>
    <property type="project" value="UniProtKB-KW"/>
</dbReference>
<feature type="compositionally biased region" description="Basic and acidic residues" evidence="4">
    <location>
        <begin position="1400"/>
        <end position="1432"/>
    </location>
</feature>
<feature type="region of interest" description="Disordered" evidence="4">
    <location>
        <begin position="905"/>
        <end position="939"/>
    </location>
</feature>
<dbReference type="EMBL" id="GBBI01004614">
    <property type="protein sequence ID" value="JAC14098.1"/>
    <property type="molecule type" value="mRNA"/>
</dbReference>
<dbReference type="SUPFAM" id="SSF48371">
    <property type="entry name" value="ARM repeat"/>
    <property type="match status" value="1"/>
</dbReference>
<feature type="region of interest" description="Disordered" evidence="4">
    <location>
        <begin position="1039"/>
        <end position="1100"/>
    </location>
</feature>
<dbReference type="GO" id="GO:0005881">
    <property type="term" value="C:cytoplasmic microtubule"/>
    <property type="evidence" value="ECO:0007669"/>
    <property type="project" value="TreeGrafter"/>
</dbReference>
<feature type="compositionally biased region" description="Polar residues" evidence="4">
    <location>
        <begin position="1591"/>
        <end position="1618"/>
    </location>
</feature>
<feature type="compositionally biased region" description="Polar residues" evidence="4">
    <location>
        <begin position="40"/>
        <end position="51"/>
    </location>
</feature>
<feature type="region of interest" description="Disordered" evidence="4">
    <location>
        <begin position="37"/>
        <end position="118"/>
    </location>
</feature>
<dbReference type="GO" id="GO:0001708">
    <property type="term" value="P:cell fate specification"/>
    <property type="evidence" value="ECO:0007669"/>
    <property type="project" value="TreeGrafter"/>
</dbReference>
<reference evidence="5" key="1">
    <citation type="journal article" date="2014" name="PLoS Negl. Trop. Dis.">
        <title>An updated insight into the Sialotranscriptome of Triatoma infestans: developmental stage and geographic variations.</title>
        <authorList>
            <person name="Schwarz A."/>
            <person name="Medrano-Mercado N."/>
            <person name="Schaub G.A."/>
            <person name="Struchiner C.J."/>
            <person name="Bargues M.D."/>
            <person name="Levy M.Z."/>
            <person name="Ribeiro J.M."/>
        </authorList>
    </citation>
    <scope>NUCLEOTIDE SEQUENCE</scope>
    <source>
        <strain evidence="5">Chile</strain>
        <tissue evidence="5">Salivary glands</tissue>
    </source>
</reference>
<dbReference type="PROSITE" id="PS50176">
    <property type="entry name" value="ARM_REPEAT"/>
    <property type="match status" value="2"/>
</dbReference>
<feature type="compositionally biased region" description="Basic and acidic residues" evidence="4">
    <location>
        <begin position="1635"/>
        <end position="1651"/>
    </location>
</feature>
<feature type="compositionally biased region" description="Polar residues" evidence="4">
    <location>
        <begin position="70"/>
        <end position="79"/>
    </location>
</feature>
<evidence type="ECO:0000256" key="4">
    <source>
        <dbReference type="SAM" id="MobiDB-lite"/>
    </source>
</evidence>
<dbReference type="Gene3D" id="1.25.10.10">
    <property type="entry name" value="Leucine-rich Repeat Variant"/>
    <property type="match status" value="1"/>
</dbReference>
<dbReference type="GO" id="GO:0007399">
    <property type="term" value="P:nervous system development"/>
    <property type="evidence" value="ECO:0007669"/>
    <property type="project" value="TreeGrafter"/>
</dbReference>
<feature type="compositionally biased region" description="Gly residues" evidence="4">
    <location>
        <begin position="1487"/>
        <end position="1496"/>
    </location>
</feature>
<proteinExistence type="evidence at transcript level"/>
<feature type="repeat" description="ARM" evidence="3">
    <location>
        <begin position="426"/>
        <end position="460"/>
    </location>
</feature>
<dbReference type="GO" id="GO:0007026">
    <property type="term" value="P:negative regulation of microtubule depolymerization"/>
    <property type="evidence" value="ECO:0007669"/>
    <property type="project" value="TreeGrafter"/>
</dbReference>
<feature type="compositionally biased region" description="Low complexity" evidence="4">
    <location>
        <begin position="1075"/>
        <end position="1084"/>
    </location>
</feature>
<protein>
    <submittedName>
        <fullName evidence="5">Putative beta-catenin-binding protein apc</fullName>
    </submittedName>
</protein>
<accession>A0A023EY99</accession>
<feature type="region of interest" description="Disordered" evidence="4">
    <location>
        <begin position="1123"/>
        <end position="1153"/>
    </location>
</feature>
<feature type="compositionally biased region" description="Low complexity" evidence="4">
    <location>
        <begin position="1538"/>
        <end position="1580"/>
    </location>
</feature>
<dbReference type="InterPro" id="IPR000225">
    <property type="entry name" value="Armadillo"/>
</dbReference>
<feature type="region of interest" description="Disordered" evidence="4">
    <location>
        <begin position="783"/>
        <end position="804"/>
    </location>
</feature>
<dbReference type="InterPro" id="IPR011989">
    <property type="entry name" value="ARM-like"/>
</dbReference>
<dbReference type="GO" id="GO:0008017">
    <property type="term" value="F:microtubule binding"/>
    <property type="evidence" value="ECO:0007669"/>
    <property type="project" value="TreeGrafter"/>
</dbReference>
<feature type="compositionally biased region" description="Polar residues" evidence="4">
    <location>
        <begin position="1042"/>
        <end position="1059"/>
    </location>
</feature>
<dbReference type="GO" id="GO:0030877">
    <property type="term" value="C:beta-catenin destruction complex"/>
    <property type="evidence" value="ECO:0007669"/>
    <property type="project" value="TreeGrafter"/>
</dbReference>
<dbReference type="Pfam" id="PF05923">
    <property type="entry name" value="APC_r"/>
    <property type="match status" value="3"/>
</dbReference>
<evidence type="ECO:0000256" key="2">
    <source>
        <dbReference type="ARBA" id="ARBA00022687"/>
    </source>
</evidence>
<dbReference type="InterPro" id="IPR026818">
    <property type="entry name" value="Apc_fam"/>
</dbReference>
<dbReference type="GO" id="GO:0007389">
    <property type="term" value="P:pattern specification process"/>
    <property type="evidence" value="ECO:0007669"/>
    <property type="project" value="TreeGrafter"/>
</dbReference>
<dbReference type="InterPro" id="IPR009223">
    <property type="entry name" value="APC_rpt"/>
</dbReference>
<evidence type="ECO:0000256" key="3">
    <source>
        <dbReference type="PROSITE-ProRule" id="PRU00259"/>
    </source>
</evidence>
<dbReference type="GO" id="GO:0008013">
    <property type="term" value="F:beta-catenin binding"/>
    <property type="evidence" value="ECO:0007669"/>
    <property type="project" value="InterPro"/>
</dbReference>
<feature type="compositionally biased region" description="Polar residues" evidence="4">
    <location>
        <begin position="906"/>
        <end position="915"/>
    </location>
</feature>
<evidence type="ECO:0000256" key="1">
    <source>
        <dbReference type="ARBA" id="ARBA00009051"/>
    </source>
</evidence>
<dbReference type="GO" id="GO:0090090">
    <property type="term" value="P:negative regulation of canonical Wnt signaling pathway"/>
    <property type="evidence" value="ECO:0007669"/>
    <property type="project" value="TreeGrafter"/>
</dbReference>
<dbReference type="GO" id="GO:0016477">
    <property type="term" value="P:cell migration"/>
    <property type="evidence" value="ECO:0007669"/>
    <property type="project" value="TreeGrafter"/>
</dbReference>
<dbReference type="Pfam" id="PF00514">
    <property type="entry name" value="Arm"/>
    <property type="match status" value="1"/>
</dbReference>
<sequence>MTLPVSSYEELLNRVRCLTHETRQLQRQIDAPLLDHNENESQVNNTASATEWTIKPRTESPTALDPGVSLSPQPASTNKDVIGTRWSKEQGASPEAKEQEDTSTNIGNERPLKLLGPQNTMCHSTATVNSKPGMCDGGLSYSYSYSSEQLGTKVEMVYNLLSMLGTHDRAEMTSTLLAMSSSPDSCKAMRQSGCLSLLVQLVHSSGESSVVRQRAAQALRNMVLCHSDDKRGRREARVLRLLDQIIAYTDLLQDDPQSHTEEAHPGPAIAALMKLSFDEEHRLAMCQLGALYVVARLVQVEAGYNLDCCITLKRYAGMALTNLTFGDGNNKALLCSMKPFMTALVAQLSSTSEDLTQVTASVLRNLSWRADATSKQALREVGSVPALMRAAMSATREPTLKSVLSALWNLSAHCNVNKVDICGVEGALQYLVEMLNYQSASKTLAVVENAGGILRNISSHIAVREDYRKVLREHNCLAVLLRQLQSASLTVVSNACGTLWNLSARCGVDQRALVSLGAVPMLTSLAHSRHRMIAMGASAALKNLLPVRLAQQQQQTPAGGATLLVRKRRALEAELNSSLAETCDNIEPCPTWEADRDVATTQVNKDDCDQINHSVQQMTLEEATEQPVNYSLKYCEGETKGNDADNDAVNYSIKFKEADGSEQKTYTSCFKEAVVPEGDYAETDLDQLTDYSLRYNEEEQTEQLPDSSNASINKCEEVAEKPTETIVNSAEATPSKLDSGKGVNLETPLMFSRCSSLGSLSSCEPHDDCQSSVVSEFSRITSGVMSPSEVPDSPTQTVPPSPKVKAPLPLPAPVEREKAVSAGVFDDTVVAFKEESTPAQFSTATSLSDLTFDDDVHDTACERKELELSAVSEEEDEHVLADCISIGMQSSNRDRVESRGEVLGAQVTSSASNGSRIPRARGIPVKTSVPRPTQHIEETPVQFCTEDTPASLSHATSHSELSCALSDASSDHENILAECIQSGMPQPQGGGQNLPKKVNKVQTVVPGVKVSVVKPRPVSIPTSRMRQLVAEDEVSVYATEGSPGNFSNRSSLSDLTINSKPERTGIPTPPAAENPSPLSSLEPEVSVDEGEAETVLSGTSADEVTLADQEDQALLMQVISSGMPAPGGGNSKMKESSDTWAEETPSDMSFPSISLTAPVIKAYESDDEGEDSARTLDENTLNESRVIKLESGKVALISHLDMENSFMGIDQVQPPSNMASILSLSCSLSVNDSPPVAVADNKQKREFKLMGEDSVLDCDSLLGDLENIQPPSAMDSILSLSCSMDNNTPSTAEKKPSILLMNGTHTIKEASFLENIKPPTEMDDLPELDNSIMSVASLSSEIADNVDDVTLEAATPPQQRRITAKQRRELGKFRYNTYVIKSDKRSNEKEVNESDENVENDLKNAKAGAKEKLTPKQRRQADRDRFRTRTIHDAPAPPAVERLSSMESNESVPIAELSPEVTTSSEVEDTSPPRPIVTKPPEVKSIRGGGAAGGGRSSIPVVRSPVKTSASASAAASAKKKSGNLQRQGTFTKEEPTSSIPVPIKKIASPAKKAPLSGNKSAAINSSSSGIGSGRGRAASLPTKPGYGVRTSVSNQSLKSACSDQASTRWHSNSSLNSAPPIKKDATSKIASLWKKVDENKKKQQQGKDTRVWIPPEPKSKQVA</sequence>
<comment type="similarity">
    <text evidence="1">Belongs to the adenomatous polyposis coli (APC) family.</text>
</comment>
<organism evidence="5">
    <name type="scientific">Triatoma infestans</name>
    <name type="common">Assassin bug</name>
    <dbReference type="NCBI Taxonomy" id="30076"/>
    <lineage>
        <taxon>Eukaryota</taxon>
        <taxon>Metazoa</taxon>
        <taxon>Ecdysozoa</taxon>
        <taxon>Arthropoda</taxon>
        <taxon>Hexapoda</taxon>
        <taxon>Insecta</taxon>
        <taxon>Pterygota</taxon>
        <taxon>Neoptera</taxon>
        <taxon>Paraneoptera</taxon>
        <taxon>Hemiptera</taxon>
        <taxon>Heteroptera</taxon>
        <taxon>Panheteroptera</taxon>
        <taxon>Cimicomorpha</taxon>
        <taxon>Reduviidae</taxon>
        <taxon>Triatominae</taxon>
        <taxon>Triatoma</taxon>
    </lineage>
</organism>
<feature type="region of interest" description="Disordered" evidence="4">
    <location>
        <begin position="1384"/>
        <end position="1664"/>
    </location>
</feature>
<keyword evidence="2" id="KW-0879">Wnt signaling pathway</keyword>
<dbReference type="InterPro" id="IPR016024">
    <property type="entry name" value="ARM-type_fold"/>
</dbReference>
<dbReference type="PANTHER" id="PTHR12607">
    <property type="entry name" value="ADENOMATOUS POLYPOSIS COLI PROTEIN FAMILY"/>
    <property type="match status" value="1"/>
</dbReference>
<dbReference type="Pfam" id="PF18797">
    <property type="entry name" value="APC_rep"/>
    <property type="match status" value="1"/>
</dbReference>
<evidence type="ECO:0000313" key="5">
    <source>
        <dbReference type="EMBL" id="JAC14098.1"/>
    </source>
</evidence>
<dbReference type="InterPro" id="IPR041257">
    <property type="entry name" value="APC_rep"/>
</dbReference>
<dbReference type="GO" id="GO:0016342">
    <property type="term" value="C:catenin complex"/>
    <property type="evidence" value="ECO:0007669"/>
    <property type="project" value="TreeGrafter"/>
</dbReference>
<dbReference type="FunFam" id="1.25.10.10:FF:000305">
    <property type="entry name" value="Adenomatous polyposis coli"/>
    <property type="match status" value="1"/>
</dbReference>
<name>A0A023EY99_TRIIF</name>
<feature type="repeat" description="ARM" evidence="3">
    <location>
        <begin position="193"/>
        <end position="230"/>
    </location>
</feature>
<dbReference type="PANTHER" id="PTHR12607:SF12">
    <property type="entry name" value="APC-LIKE, ISOFORM A-RELATED"/>
    <property type="match status" value="1"/>
</dbReference>
<dbReference type="SMART" id="SM00185">
    <property type="entry name" value="ARM"/>
    <property type="match status" value="7"/>
</dbReference>